<protein>
    <submittedName>
        <fullName evidence="1">Uncharacterized protein</fullName>
    </submittedName>
</protein>
<reference evidence="1" key="1">
    <citation type="journal article" date="2020" name="Nature">
        <title>Giant virus diversity and host interactions through global metagenomics.</title>
        <authorList>
            <person name="Schulz F."/>
            <person name="Roux S."/>
            <person name="Paez-Espino D."/>
            <person name="Jungbluth S."/>
            <person name="Walsh D.A."/>
            <person name="Denef V.J."/>
            <person name="McMahon K.D."/>
            <person name="Konstantinidis K.T."/>
            <person name="Eloe-Fadrosh E.A."/>
            <person name="Kyrpides N.C."/>
            <person name="Woyke T."/>
        </authorList>
    </citation>
    <scope>NUCLEOTIDE SEQUENCE</scope>
    <source>
        <strain evidence="1">GVMAG-S-ERX556106-38</strain>
    </source>
</reference>
<evidence type="ECO:0000313" key="1">
    <source>
        <dbReference type="EMBL" id="QHT38725.1"/>
    </source>
</evidence>
<proteinExistence type="predicted"/>
<name>A0A6C0FJ01_9ZZZZ</name>
<dbReference type="EMBL" id="MN738833">
    <property type="protein sequence ID" value="QHT38725.1"/>
    <property type="molecule type" value="Genomic_DNA"/>
</dbReference>
<dbReference type="AlphaFoldDB" id="A0A6C0FJ01"/>
<accession>A0A6C0FJ01</accession>
<sequence length="225" mass="25798">MIINFSCKTVLFLAGGSILLYASNPNKATQIFTNLFYRGIQLYTYLEYNVERAIKYINETYPANIQIVENTYAVKDNKKVHIQETKYTENGTVDADFILYEKDGYNLTMFHNKLYIPGMGQESPTPKESTASFISFTVTYQNKPSDEPPLSLSFKSDKMNYFMVGNHIDKYVVWFLTKQQHGLDNYGVSYNAQIMDNNVNLPKVSSDDLIVFQDAAYTITPLNKN</sequence>
<organism evidence="1">
    <name type="scientific">viral metagenome</name>
    <dbReference type="NCBI Taxonomy" id="1070528"/>
    <lineage>
        <taxon>unclassified sequences</taxon>
        <taxon>metagenomes</taxon>
        <taxon>organismal metagenomes</taxon>
    </lineage>
</organism>